<dbReference type="AlphaFoldDB" id="A0A4C1VEU3"/>
<feature type="chain" id="PRO_5020027090" description="RNA-directed DNA polymerase from transposon X-element" evidence="1">
    <location>
        <begin position="18"/>
        <end position="124"/>
    </location>
</feature>
<sequence length="124" mass="14268">MCMRMVLTYAFLVFVHAAPKALNRLKIIQNKFCVDATNAHLCVRKSILHRDLELPTISKFMKDASKRFFDIAGSHSNAFFCSAIEYKPPHLHHFIRRPRNVLTDPPDSLTVEVDSLMEVNDTHD</sequence>
<evidence type="ECO:0008006" key="4">
    <source>
        <dbReference type="Google" id="ProtNLM"/>
    </source>
</evidence>
<dbReference type="Proteomes" id="UP000299102">
    <property type="component" value="Unassembled WGS sequence"/>
</dbReference>
<dbReference type="EMBL" id="BGZK01000336">
    <property type="protein sequence ID" value="GBP37638.1"/>
    <property type="molecule type" value="Genomic_DNA"/>
</dbReference>
<protein>
    <recommendedName>
        <fullName evidence="4">RNA-directed DNA polymerase from transposon X-element</fullName>
    </recommendedName>
</protein>
<dbReference type="OrthoDB" id="10050074at2759"/>
<keyword evidence="1" id="KW-0732">Signal</keyword>
<name>A0A4C1VEU3_EUMVA</name>
<evidence type="ECO:0000256" key="1">
    <source>
        <dbReference type="SAM" id="SignalP"/>
    </source>
</evidence>
<feature type="signal peptide" evidence="1">
    <location>
        <begin position="1"/>
        <end position="17"/>
    </location>
</feature>
<proteinExistence type="predicted"/>
<reference evidence="2 3" key="1">
    <citation type="journal article" date="2019" name="Commun. Biol.">
        <title>The bagworm genome reveals a unique fibroin gene that provides high tensile strength.</title>
        <authorList>
            <person name="Kono N."/>
            <person name="Nakamura H."/>
            <person name="Ohtoshi R."/>
            <person name="Tomita M."/>
            <person name="Numata K."/>
            <person name="Arakawa K."/>
        </authorList>
    </citation>
    <scope>NUCLEOTIDE SEQUENCE [LARGE SCALE GENOMIC DNA]</scope>
</reference>
<comment type="caution">
    <text evidence="2">The sequence shown here is derived from an EMBL/GenBank/DDBJ whole genome shotgun (WGS) entry which is preliminary data.</text>
</comment>
<dbReference type="STRING" id="151549.A0A4C1VEU3"/>
<evidence type="ECO:0000313" key="3">
    <source>
        <dbReference type="Proteomes" id="UP000299102"/>
    </source>
</evidence>
<organism evidence="2 3">
    <name type="scientific">Eumeta variegata</name>
    <name type="common">Bagworm moth</name>
    <name type="synonym">Eumeta japonica</name>
    <dbReference type="NCBI Taxonomy" id="151549"/>
    <lineage>
        <taxon>Eukaryota</taxon>
        <taxon>Metazoa</taxon>
        <taxon>Ecdysozoa</taxon>
        <taxon>Arthropoda</taxon>
        <taxon>Hexapoda</taxon>
        <taxon>Insecta</taxon>
        <taxon>Pterygota</taxon>
        <taxon>Neoptera</taxon>
        <taxon>Endopterygota</taxon>
        <taxon>Lepidoptera</taxon>
        <taxon>Glossata</taxon>
        <taxon>Ditrysia</taxon>
        <taxon>Tineoidea</taxon>
        <taxon>Psychidae</taxon>
        <taxon>Oiketicinae</taxon>
        <taxon>Eumeta</taxon>
    </lineage>
</organism>
<keyword evidence="3" id="KW-1185">Reference proteome</keyword>
<gene>
    <name evidence="2" type="ORF">EVAR_34675_1</name>
</gene>
<evidence type="ECO:0000313" key="2">
    <source>
        <dbReference type="EMBL" id="GBP37638.1"/>
    </source>
</evidence>
<accession>A0A4C1VEU3</accession>